<dbReference type="SUPFAM" id="SSF52113">
    <property type="entry name" value="BRCT domain"/>
    <property type="match status" value="1"/>
</dbReference>
<sequence length="986" mass="112474">MVDQSVETQIRTTVTDDEVDVGIDYHSKLLAHWMRSASDWHRSYQLSSTHCLTHSINPTNPIDSYLQQQQQNSSEYQHHQTSASTSTSTSTSNSNITTHSAILSTPISTGNGHGQHQPVILADRSTQTIRPTGSSSPSLIATDQPDDRPQEGVHILAPVTPSPTPVRIRSEGENCHRSFTAEEVSSSRERSEESHHQTVTRGRITDSKRRRVSSSSIEQVNLLESGQVDDGQQTRSLSIASSSTAVERQKVLRDEEPERKRGRRSVRDDDLSLSAYDRLSVRERDRRFPDVKGWVSFLNRSIDENEVDVRVRSRKSRLDLRGFRVYYLLDSTIRERLNETDRTIMMRLKESGARISDDLLDPSEISHVIISEPGSDWKTFEQLVRRKFVDDRDRSAKFIRRCSADHSSEGHPGQPRIWVLDVNWVETCLKHQTLVSEHLMSIRPDQRNGSSSSSRRSASERHQHLDSQEDDQSGGSLRKNSLEEVLSVEDDDEDEIETSVVLPRGGLVLLSKQQQPAINEDRTNTDSTDRSDHRNNAQINCAAGVSNSSSRNVKRALVGLESQVKLAHLGEGDTDEETSVDLSSENNVEGPYFSSSSTTKSTKNLVDRKNGRKKKDGLKEKGYDCERSGSVRFDGPNEDICQRMEEILKLYGNNPNDLFRILSLRKSIGILRSLNRRVEDERSLLQLRGIGKRTAQKIIEIAQTGNHRRLELISEEDKVRNLFMGIYGVGKVLAVKWYRLGLRSLRDVKELKGDIRLSEPQRIGLKYYDDLQERIPRSEVEAIFKKILIVSQEIDCKLKLELMGSYRRGEETCGDIDIILTRDNSDGKDHSGILRKLHRLLKKKSIITYDLSLPSDIDGLSAKYMGLCCLMDDVGSYQERSLHNPIPRRETKQRRIDILCVPYNQIGAAYIYFTGNDLFNRSIRLKARHMGYRLTNHGLFKRKSNDEWVRSRGREEDDEFLVESRSEEEIFRVLDVKYLLPNERIV</sequence>
<comment type="catalytic activity">
    <reaction evidence="12">
        <text>DNA(n) + a 2'-deoxyribonucleoside 5'-triphosphate = DNA(n+1) + diphosphate</text>
        <dbReference type="Rhea" id="RHEA:22508"/>
        <dbReference type="Rhea" id="RHEA-COMP:17339"/>
        <dbReference type="Rhea" id="RHEA-COMP:17340"/>
        <dbReference type="ChEBI" id="CHEBI:33019"/>
        <dbReference type="ChEBI" id="CHEBI:61560"/>
        <dbReference type="ChEBI" id="CHEBI:173112"/>
        <dbReference type="EC" id="2.7.7.7"/>
    </reaction>
</comment>
<reference evidence="16" key="1">
    <citation type="submission" date="2022-06" db="EMBL/GenBank/DDBJ databases">
        <authorList>
            <consortium name="SYNGENTA / RWTH Aachen University"/>
        </authorList>
    </citation>
    <scope>NUCLEOTIDE SEQUENCE</scope>
</reference>
<feature type="region of interest" description="Disordered" evidence="14">
    <location>
        <begin position="440"/>
        <end position="478"/>
    </location>
</feature>
<dbReference type="SUPFAM" id="SSF47802">
    <property type="entry name" value="DNA polymerase beta, N-terminal domain-like"/>
    <property type="match status" value="1"/>
</dbReference>
<dbReference type="Proteomes" id="UP001153365">
    <property type="component" value="Unassembled WGS sequence"/>
</dbReference>
<evidence type="ECO:0000259" key="15">
    <source>
        <dbReference type="PROSITE" id="PS50172"/>
    </source>
</evidence>
<feature type="active site" description="Nucleophile; Schiff-base intermediate with DNA; for 5'-dRP lyase activity" evidence="13">
    <location>
        <position position="697"/>
    </location>
</feature>
<dbReference type="Gene3D" id="1.10.150.110">
    <property type="entry name" value="DNA polymerase beta, N-terminal domain-like"/>
    <property type="match status" value="1"/>
</dbReference>
<dbReference type="Gene3D" id="1.10.150.20">
    <property type="entry name" value="5' to 3' exonuclease, C-terminal subdomain"/>
    <property type="match status" value="1"/>
</dbReference>
<evidence type="ECO:0000256" key="3">
    <source>
        <dbReference type="ARBA" id="ARBA00016513"/>
    </source>
</evidence>
<keyword evidence="17" id="KW-1185">Reference proteome</keyword>
<name>A0AAV0BA44_PHAPC</name>
<feature type="region of interest" description="Disordered" evidence="14">
    <location>
        <begin position="512"/>
        <end position="534"/>
    </location>
</feature>
<keyword evidence="10" id="KW-0234">DNA repair</keyword>
<dbReference type="GO" id="GO:0003887">
    <property type="term" value="F:DNA-directed DNA polymerase activity"/>
    <property type="evidence" value="ECO:0007669"/>
    <property type="project" value="UniProtKB-KW"/>
</dbReference>
<dbReference type="GO" id="GO:0016829">
    <property type="term" value="F:lyase activity"/>
    <property type="evidence" value="ECO:0007669"/>
    <property type="project" value="UniProtKB-KW"/>
</dbReference>
<proteinExistence type="predicted"/>
<protein>
    <recommendedName>
        <fullName evidence="3">DNA polymerase lambda</fullName>
        <ecNumber evidence="2">2.7.7.7</ecNumber>
    </recommendedName>
</protein>
<keyword evidence="4" id="KW-0237">DNA synthesis</keyword>
<evidence type="ECO:0000256" key="10">
    <source>
        <dbReference type="ARBA" id="ARBA00023204"/>
    </source>
</evidence>
<dbReference type="InterPro" id="IPR001357">
    <property type="entry name" value="BRCT_dom"/>
</dbReference>
<evidence type="ECO:0000256" key="11">
    <source>
        <dbReference type="ARBA" id="ARBA00023239"/>
    </source>
</evidence>
<evidence type="ECO:0000256" key="1">
    <source>
        <dbReference type="ARBA" id="ARBA00001936"/>
    </source>
</evidence>
<evidence type="ECO:0000256" key="8">
    <source>
        <dbReference type="ARBA" id="ARBA00022763"/>
    </source>
</evidence>
<evidence type="ECO:0000256" key="2">
    <source>
        <dbReference type="ARBA" id="ARBA00012417"/>
    </source>
</evidence>
<dbReference type="GO" id="GO:0005634">
    <property type="term" value="C:nucleus"/>
    <property type="evidence" value="ECO:0007669"/>
    <property type="project" value="TreeGrafter"/>
</dbReference>
<feature type="region of interest" description="Disordered" evidence="14">
    <location>
        <begin position="128"/>
        <end position="267"/>
    </location>
</feature>
<dbReference type="InterPro" id="IPR022312">
    <property type="entry name" value="DNA_pol_X"/>
</dbReference>
<organism evidence="16 17">
    <name type="scientific">Phakopsora pachyrhizi</name>
    <name type="common">Asian soybean rust disease fungus</name>
    <dbReference type="NCBI Taxonomy" id="170000"/>
    <lineage>
        <taxon>Eukaryota</taxon>
        <taxon>Fungi</taxon>
        <taxon>Dikarya</taxon>
        <taxon>Basidiomycota</taxon>
        <taxon>Pucciniomycotina</taxon>
        <taxon>Pucciniomycetes</taxon>
        <taxon>Pucciniales</taxon>
        <taxon>Phakopsoraceae</taxon>
        <taxon>Phakopsora</taxon>
    </lineage>
</organism>
<dbReference type="Pfam" id="PF14791">
    <property type="entry name" value="DNA_pol_B_thumb"/>
    <property type="match status" value="1"/>
</dbReference>
<dbReference type="PROSITE" id="PS50172">
    <property type="entry name" value="BRCT"/>
    <property type="match status" value="1"/>
</dbReference>
<feature type="compositionally biased region" description="Basic and acidic residues" evidence="14">
    <location>
        <begin position="247"/>
        <end position="267"/>
    </location>
</feature>
<keyword evidence="6" id="KW-0548">Nucleotidyltransferase</keyword>
<feature type="compositionally biased region" description="Basic and acidic residues" evidence="14">
    <location>
        <begin position="519"/>
        <end position="534"/>
    </location>
</feature>
<feature type="compositionally biased region" description="Low complexity" evidence="14">
    <location>
        <begin position="594"/>
        <end position="603"/>
    </location>
</feature>
<comment type="caution">
    <text evidence="16">The sequence shown here is derived from an EMBL/GenBank/DDBJ whole genome shotgun (WGS) entry which is preliminary data.</text>
</comment>
<evidence type="ECO:0000313" key="17">
    <source>
        <dbReference type="Proteomes" id="UP001153365"/>
    </source>
</evidence>
<keyword evidence="11" id="KW-0456">Lyase</keyword>
<evidence type="ECO:0000256" key="9">
    <source>
        <dbReference type="ARBA" id="ARBA00022932"/>
    </source>
</evidence>
<dbReference type="Gene3D" id="3.30.460.10">
    <property type="entry name" value="Beta Polymerase, domain 2"/>
    <property type="match status" value="1"/>
</dbReference>
<dbReference type="Gene3D" id="3.40.50.10190">
    <property type="entry name" value="BRCT domain"/>
    <property type="match status" value="1"/>
</dbReference>
<dbReference type="InterPro" id="IPR010996">
    <property type="entry name" value="HHH_MUS81"/>
</dbReference>
<dbReference type="EMBL" id="CALTRL010005115">
    <property type="protein sequence ID" value="CAH7684025.1"/>
    <property type="molecule type" value="Genomic_DNA"/>
</dbReference>
<feature type="compositionally biased region" description="Polar residues" evidence="14">
    <location>
        <begin position="128"/>
        <end position="141"/>
    </location>
</feature>
<comment type="cofactor">
    <cofactor evidence="1">
        <name>Mn(2+)</name>
        <dbReference type="ChEBI" id="CHEBI:29035"/>
    </cofactor>
</comment>
<dbReference type="PRINTS" id="PR00870">
    <property type="entry name" value="DNAPOLXBETA"/>
</dbReference>
<dbReference type="InterPro" id="IPR028207">
    <property type="entry name" value="DNA_pol_B_palm_palm"/>
</dbReference>
<accession>A0AAV0BA44</accession>
<keyword evidence="9" id="KW-0239">DNA-directed DNA polymerase</keyword>
<feature type="domain" description="BRCT" evidence="15">
    <location>
        <begin position="320"/>
        <end position="442"/>
    </location>
</feature>
<evidence type="ECO:0000256" key="5">
    <source>
        <dbReference type="ARBA" id="ARBA00022679"/>
    </source>
</evidence>
<evidence type="ECO:0000256" key="13">
    <source>
        <dbReference type="PIRSR" id="PIRSR622312-50"/>
    </source>
</evidence>
<evidence type="ECO:0000256" key="12">
    <source>
        <dbReference type="ARBA" id="ARBA00049244"/>
    </source>
</evidence>
<dbReference type="AlphaFoldDB" id="A0AAV0BA44"/>
<feature type="compositionally biased region" description="Polar residues" evidence="14">
    <location>
        <begin position="213"/>
        <end position="246"/>
    </location>
</feature>
<evidence type="ECO:0000256" key="7">
    <source>
        <dbReference type="ARBA" id="ARBA00022705"/>
    </source>
</evidence>
<dbReference type="InterPro" id="IPR029398">
    <property type="entry name" value="PolB_thumb"/>
</dbReference>
<dbReference type="SMART" id="SM00483">
    <property type="entry name" value="POLXc"/>
    <property type="match status" value="1"/>
</dbReference>
<dbReference type="PANTHER" id="PTHR11276">
    <property type="entry name" value="DNA POLYMERASE TYPE-X FAMILY MEMBER"/>
    <property type="match status" value="1"/>
</dbReference>
<dbReference type="CDD" id="cd00141">
    <property type="entry name" value="NT_POLXc"/>
    <property type="match status" value="1"/>
</dbReference>
<dbReference type="GO" id="GO:0003677">
    <property type="term" value="F:DNA binding"/>
    <property type="evidence" value="ECO:0007669"/>
    <property type="project" value="InterPro"/>
</dbReference>
<keyword evidence="5" id="KW-0808">Transferase</keyword>
<feature type="compositionally biased region" description="Basic and acidic residues" evidence="14">
    <location>
        <begin position="168"/>
        <end position="196"/>
    </location>
</feature>
<dbReference type="InterPro" id="IPR018944">
    <property type="entry name" value="DNA_pol_lambd_fingers_domain"/>
</dbReference>
<feature type="region of interest" description="Disordered" evidence="14">
    <location>
        <begin position="568"/>
        <end position="621"/>
    </location>
</feature>
<dbReference type="Gene3D" id="3.30.210.10">
    <property type="entry name" value="DNA polymerase, thumb domain"/>
    <property type="match status" value="1"/>
</dbReference>
<dbReference type="GO" id="GO:0006303">
    <property type="term" value="P:double-strand break repair via nonhomologous end joining"/>
    <property type="evidence" value="ECO:0007669"/>
    <property type="project" value="TreeGrafter"/>
</dbReference>
<feature type="compositionally biased region" description="Basic and acidic residues" evidence="14">
    <location>
        <begin position="457"/>
        <end position="467"/>
    </location>
</feature>
<dbReference type="InterPro" id="IPR027421">
    <property type="entry name" value="DNA_pol_lamdba_lyase_dom_sf"/>
</dbReference>
<dbReference type="Pfam" id="PF14716">
    <property type="entry name" value="HHH_8"/>
    <property type="match status" value="1"/>
</dbReference>
<dbReference type="InterPro" id="IPR037160">
    <property type="entry name" value="DNA_Pol_thumb_sf"/>
</dbReference>
<dbReference type="Pfam" id="PF10391">
    <property type="entry name" value="DNA_pol_lambd_f"/>
    <property type="match status" value="1"/>
</dbReference>
<gene>
    <name evidence="16" type="ORF">PPACK8108_LOCUS17942</name>
</gene>
<dbReference type="InterPro" id="IPR002008">
    <property type="entry name" value="DNA_pol_X_beta-like"/>
</dbReference>
<dbReference type="PANTHER" id="PTHR11276:SF28">
    <property type="entry name" value="DNA POLYMERASE LAMBDA"/>
    <property type="match status" value="1"/>
</dbReference>
<dbReference type="EC" id="2.7.7.7" evidence="2"/>
<evidence type="ECO:0000256" key="6">
    <source>
        <dbReference type="ARBA" id="ARBA00022695"/>
    </source>
</evidence>
<dbReference type="PRINTS" id="PR00869">
    <property type="entry name" value="DNAPOLX"/>
</dbReference>
<evidence type="ECO:0000256" key="14">
    <source>
        <dbReference type="SAM" id="MobiDB-lite"/>
    </source>
</evidence>
<dbReference type="InterPro" id="IPR036420">
    <property type="entry name" value="BRCT_dom_sf"/>
</dbReference>
<dbReference type="InterPro" id="IPR043519">
    <property type="entry name" value="NT_sf"/>
</dbReference>
<feature type="region of interest" description="Disordered" evidence="14">
    <location>
        <begin position="67"/>
        <end position="95"/>
    </location>
</feature>
<keyword evidence="7" id="KW-0235">DNA replication</keyword>
<keyword evidence="8" id="KW-0227">DNA damage</keyword>
<evidence type="ECO:0000256" key="4">
    <source>
        <dbReference type="ARBA" id="ARBA00022634"/>
    </source>
</evidence>
<dbReference type="InterPro" id="IPR002054">
    <property type="entry name" value="DNA-dir_DNA_pol_X"/>
</dbReference>
<dbReference type="Pfam" id="PF14792">
    <property type="entry name" value="DNA_pol_B_palm"/>
    <property type="match status" value="1"/>
</dbReference>
<dbReference type="SUPFAM" id="SSF81301">
    <property type="entry name" value="Nucleotidyltransferase"/>
    <property type="match status" value="1"/>
</dbReference>
<dbReference type="SUPFAM" id="SSF81585">
    <property type="entry name" value="PsbU/PolX domain-like"/>
    <property type="match status" value="1"/>
</dbReference>
<evidence type="ECO:0000313" key="16">
    <source>
        <dbReference type="EMBL" id="CAH7684025.1"/>
    </source>
</evidence>